<comment type="caution">
    <text evidence="1">The sequence shown here is derived from an EMBL/GenBank/DDBJ whole genome shotgun (WGS) entry which is preliminary data.</text>
</comment>
<reference evidence="1 2" key="1">
    <citation type="submission" date="2022-10" db="EMBL/GenBank/DDBJ databases">
        <title>High-quality genome sequences of two octocoral-associated bacteria, Endozoicomonas euniceicola EF212 and Endozoicomonas gorgoniicola PS125.</title>
        <authorList>
            <person name="Chiou Y.-J."/>
            <person name="Chen Y.-H."/>
        </authorList>
    </citation>
    <scope>NUCLEOTIDE SEQUENCE [LARGE SCALE GENOMIC DNA]</scope>
    <source>
        <strain evidence="1 2">PS125</strain>
    </source>
</reference>
<name>A0ABT3N097_9GAMM</name>
<dbReference type="RefSeq" id="WP_262564815.1">
    <property type="nucleotide sequence ID" value="NZ_JAPFCC010000001.1"/>
</dbReference>
<accession>A0ABT3N097</accession>
<gene>
    <name evidence="1" type="ORF">NX722_20975</name>
</gene>
<keyword evidence="2" id="KW-1185">Reference proteome</keyword>
<evidence type="ECO:0000313" key="2">
    <source>
        <dbReference type="Proteomes" id="UP001209854"/>
    </source>
</evidence>
<evidence type="ECO:0000313" key="1">
    <source>
        <dbReference type="EMBL" id="MCW7555050.1"/>
    </source>
</evidence>
<dbReference type="Proteomes" id="UP001209854">
    <property type="component" value="Unassembled WGS sequence"/>
</dbReference>
<sequence length="429" mass="48766">MLFFFIYSDTLFANYYRVSSEDSQSDNAGVAFIQTAKKLDEEWLLENAHLNVQEVSFHTIEASNAPYFTFNGGIRHRGLNFAEYSSHLVSAIRAVLLIMTDRRFHPPARTVASEPLREDQQDLFISVNQLDQLPRLLNSIGGLADRLQGRGIITVWHFMKLIFHDEGRVAVRIRVSARDHEAVLQEFREHFSSIAIRYLRAGSASSIQHSPPISTIQRRNRFDISQVDDESVGLIRGLLAANNLLSFETQGITDRSTHQSFIVRFNVEEDDLRRIANPVWLEHVRSFVNHLHSNPCTENRHYFSAYLARVARSNRSGDGIFTELSFRIIVYGEYGDQNPIDLSAFLDGYGISAIRSWNILEISGLNPARQTVTFVNFFTGIAQRVLRLFSRRNHAENGNPAEATRLLTNPNRDVSHAHIIQLPGSSQAN</sequence>
<protein>
    <submittedName>
        <fullName evidence="1">Uncharacterized protein</fullName>
    </submittedName>
</protein>
<proteinExistence type="predicted"/>
<dbReference type="EMBL" id="JAPFCC010000001">
    <property type="protein sequence ID" value="MCW7555050.1"/>
    <property type="molecule type" value="Genomic_DNA"/>
</dbReference>
<organism evidence="1 2">
    <name type="scientific">Endozoicomonas gorgoniicola</name>
    <dbReference type="NCBI Taxonomy" id="1234144"/>
    <lineage>
        <taxon>Bacteria</taxon>
        <taxon>Pseudomonadati</taxon>
        <taxon>Pseudomonadota</taxon>
        <taxon>Gammaproteobacteria</taxon>
        <taxon>Oceanospirillales</taxon>
        <taxon>Endozoicomonadaceae</taxon>
        <taxon>Endozoicomonas</taxon>
    </lineage>
</organism>